<sequence length="373" mass="42196">MEKTLFEVLNMSNHEELLSELENRESPDLTVVNESGQSPLHLAVLANQVDVAAILLSRGFDPSQKDKNHLSPFIAAAANGFTELFELLLEYQPDVTHFNRFGGTALLPSSEKGFLSIVQLALDAGVPVNHVNKLGWSALLEAIILGNDGFLYRDIVEELMVAGADIDIVDFSGRSAVDYAKQKKSELILTALENKQDESDFIMIKHLIRQGKSTAAIQRLLKLPVSPEQSYYLGVAYENLKNYEAAQYYYEKGRKQTVEFAYYLANLAKKMGDTEKALAYFDKGAQYLESRDFFLYHKSNFLRELGRHEEAVEVMNSLLSEEPDRVDYMFHKANSLRALGKFQEAYETMLLAKRTQPENPLFAQQAKLIEDEM</sequence>
<dbReference type="SMART" id="SM00028">
    <property type="entry name" value="TPR"/>
    <property type="match status" value="3"/>
</dbReference>
<dbReference type="Gene3D" id="1.25.40.20">
    <property type="entry name" value="Ankyrin repeat-containing domain"/>
    <property type="match status" value="1"/>
</dbReference>
<dbReference type="Pfam" id="PF12796">
    <property type="entry name" value="Ank_2"/>
    <property type="match status" value="1"/>
</dbReference>
<evidence type="ECO:0000256" key="1">
    <source>
        <dbReference type="ARBA" id="ARBA00022737"/>
    </source>
</evidence>
<organism evidence="4 5">
    <name type="scientific">Lactococcus formosensis</name>
    <dbReference type="NCBI Taxonomy" id="1281486"/>
    <lineage>
        <taxon>Bacteria</taxon>
        <taxon>Bacillati</taxon>
        <taxon>Bacillota</taxon>
        <taxon>Bacilli</taxon>
        <taxon>Lactobacillales</taxon>
        <taxon>Streptococcaceae</taxon>
        <taxon>Lactococcus</taxon>
    </lineage>
</organism>
<evidence type="ECO:0000313" key="5">
    <source>
        <dbReference type="Proteomes" id="UP001153203"/>
    </source>
</evidence>
<evidence type="ECO:0000256" key="3">
    <source>
        <dbReference type="PROSITE-ProRule" id="PRU00023"/>
    </source>
</evidence>
<dbReference type="RefSeq" id="WP_279362808.1">
    <property type="nucleotide sequence ID" value="NZ_JAMWEB010000002.1"/>
</dbReference>
<keyword evidence="2 3" id="KW-0040">ANK repeat</keyword>
<dbReference type="SUPFAM" id="SSF48403">
    <property type="entry name" value="Ankyrin repeat"/>
    <property type="match status" value="1"/>
</dbReference>
<dbReference type="PROSITE" id="PS50297">
    <property type="entry name" value="ANK_REP_REGION"/>
    <property type="match status" value="1"/>
</dbReference>
<dbReference type="PANTHER" id="PTHR24198:SF165">
    <property type="entry name" value="ANKYRIN REPEAT-CONTAINING PROTEIN-RELATED"/>
    <property type="match status" value="1"/>
</dbReference>
<dbReference type="InterPro" id="IPR002110">
    <property type="entry name" value="Ankyrin_rpt"/>
</dbReference>
<dbReference type="PANTHER" id="PTHR24198">
    <property type="entry name" value="ANKYRIN REPEAT AND PROTEIN KINASE DOMAIN-CONTAINING PROTEIN"/>
    <property type="match status" value="1"/>
</dbReference>
<dbReference type="Pfam" id="PF13432">
    <property type="entry name" value="TPR_16"/>
    <property type="match status" value="1"/>
</dbReference>
<dbReference type="PROSITE" id="PS50088">
    <property type="entry name" value="ANK_REPEAT"/>
    <property type="match status" value="1"/>
</dbReference>
<comment type="caution">
    <text evidence="4">The sequence shown here is derived from an EMBL/GenBank/DDBJ whole genome shotgun (WGS) entry which is preliminary data.</text>
</comment>
<name>A0A9X4PEF4_9LACT</name>
<dbReference type="EMBL" id="JAMWGI010000008">
    <property type="protein sequence ID" value="MDG6194311.1"/>
    <property type="molecule type" value="Genomic_DNA"/>
</dbReference>
<dbReference type="SMART" id="SM00248">
    <property type="entry name" value="ANK"/>
    <property type="match status" value="4"/>
</dbReference>
<dbReference type="Gene3D" id="1.25.40.10">
    <property type="entry name" value="Tetratricopeptide repeat domain"/>
    <property type="match status" value="1"/>
</dbReference>
<dbReference type="InterPro" id="IPR036770">
    <property type="entry name" value="Ankyrin_rpt-contain_sf"/>
</dbReference>
<evidence type="ECO:0000313" key="4">
    <source>
        <dbReference type="EMBL" id="MDG6194311.1"/>
    </source>
</evidence>
<feature type="repeat" description="ANK" evidence="3">
    <location>
        <begin position="35"/>
        <end position="67"/>
    </location>
</feature>
<evidence type="ECO:0000256" key="2">
    <source>
        <dbReference type="ARBA" id="ARBA00023043"/>
    </source>
</evidence>
<dbReference type="SUPFAM" id="SSF48452">
    <property type="entry name" value="TPR-like"/>
    <property type="match status" value="1"/>
</dbReference>
<reference evidence="4" key="1">
    <citation type="submission" date="2022-06" db="EMBL/GenBank/DDBJ databases">
        <title>Lactococcus from bovine mastitis in China.</title>
        <authorList>
            <person name="Lin Y."/>
            <person name="Han B."/>
        </authorList>
    </citation>
    <scope>NUCLEOTIDE SEQUENCE</scope>
    <source>
        <strain evidence="4">Hebei-B-39</strain>
    </source>
</reference>
<dbReference type="Proteomes" id="UP001153203">
    <property type="component" value="Unassembled WGS sequence"/>
</dbReference>
<keyword evidence="1" id="KW-0677">Repeat</keyword>
<proteinExistence type="predicted"/>
<protein>
    <submittedName>
        <fullName evidence="4">Ankyrin repeat domain-containing protein</fullName>
    </submittedName>
</protein>
<dbReference type="InterPro" id="IPR019734">
    <property type="entry name" value="TPR_rpt"/>
</dbReference>
<dbReference type="AlphaFoldDB" id="A0A9X4PEF4"/>
<accession>A0A9X4PEF4</accession>
<gene>
    <name evidence="4" type="ORF">NF708_09970</name>
</gene>
<dbReference type="InterPro" id="IPR011990">
    <property type="entry name" value="TPR-like_helical_dom_sf"/>
</dbReference>
<dbReference type="Pfam" id="PF00023">
    <property type="entry name" value="Ank"/>
    <property type="match status" value="1"/>
</dbReference>